<feature type="compositionally biased region" description="Low complexity" evidence="1">
    <location>
        <begin position="71"/>
        <end position="84"/>
    </location>
</feature>
<dbReference type="VEuPathDB" id="VectorBase:RSAN_026477"/>
<feature type="region of interest" description="Disordered" evidence="1">
    <location>
        <begin position="201"/>
        <end position="229"/>
    </location>
</feature>
<evidence type="ECO:0000256" key="2">
    <source>
        <dbReference type="SAM" id="Phobius"/>
    </source>
</evidence>
<dbReference type="InterPro" id="IPR036880">
    <property type="entry name" value="Kunitz_BPTI_sf"/>
</dbReference>
<reference evidence="3" key="2">
    <citation type="submission" date="2021-09" db="EMBL/GenBank/DDBJ databases">
        <authorList>
            <person name="Jia N."/>
            <person name="Wang J."/>
            <person name="Shi W."/>
            <person name="Du L."/>
            <person name="Sun Y."/>
            <person name="Zhan W."/>
            <person name="Jiang J."/>
            <person name="Wang Q."/>
            <person name="Zhang B."/>
            <person name="Ji P."/>
            <person name="Sakyi L.B."/>
            <person name="Cui X."/>
            <person name="Yuan T."/>
            <person name="Jiang B."/>
            <person name="Yang W."/>
            <person name="Lam T.T.-Y."/>
            <person name="Chang Q."/>
            <person name="Ding S."/>
            <person name="Wang X."/>
            <person name="Zhu J."/>
            <person name="Ruan X."/>
            <person name="Zhao L."/>
            <person name="Wei J."/>
            <person name="Que T."/>
            <person name="Du C."/>
            <person name="Cheng J."/>
            <person name="Dai P."/>
            <person name="Han X."/>
            <person name="Huang E."/>
            <person name="Gao Y."/>
            <person name="Liu J."/>
            <person name="Shao H."/>
            <person name="Ye R."/>
            <person name="Li L."/>
            <person name="Wei W."/>
            <person name="Wang X."/>
            <person name="Wang C."/>
            <person name="Huo Q."/>
            <person name="Li W."/>
            <person name="Guo W."/>
            <person name="Chen H."/>
            <person name="Chen S."/>
            <person name="Zhou L."/>
            <person name="Zhou L."/>
            <person name="Ni X."/>
            <person name="Tian J."/>
            <person name="Zhou Y."/>
            <person name="Sheng Y."/>
            <person name="Liu T."/>
            <person name="Pan Y."/>
            <person name="Xia L."/>
            <person name="Li J."/>
            <person name="Zhao F."/>
            <person name="Cao W."/>
        </authorList>
    </citation>
    <scope>NUCLEOTIDE SEQUENCE</scope>
    <source>
        <strain evidence="3">Rsan-2018</strain>
        <tissue evidence="3">Larvae</tissue>
    </source>
</reference>
<evidence type="ECO:0008006" key="5">
    <source>
        <dbReference type="Google" id="ProtNLM"/>
    </source>
</evidence>
<keyword evidence="2" id="KW-0812">Transmembrane</keyword>
<proteinExistence type="predicted"/>
<dbReference type="Proteomes" id="UP000821837">
    <property type="component" value="Chromosome 3"/>
</dbReference>
<dbReference type="EMBL" id="JABSTV010001249">
    <property type="protein sequence ID" value="KAH7961733.1"/>
    <property type="molecule type" value="Genomic_DNA"/>
</dbReference>
<evidence type="ECO:0000313" key="3">
    <source>
        <dbReference type="EMBL" id="KAH7961733.1"/>
    </source>
</evidence>
<feature type="transmembrane region" description="Helical" evidence="2">
    <location>
        <begin position="144"/>
        <end position="163"/>
    </location>
</feature>
<reference evidence="3" key="1">
    <citation type="journal article" date="2020" name="Cell">
        <title>Large-Scale Comparative Analyses of Tick Genomes Elucidate Their Genetic Diversity and Vector Capacities.</title>
        <authorList>
            <consortium name="Tick Genome and Microbiome Consortium (TIGMIC)"/>
            <person name="Jia N."/>
            <person name="Wang J."/>
            <person name="Shi W."/>
            <person name="Du L."/>
            <person name="Sun Y."/>
            <person name="Zhan W."/>
            <person name="Jiang J.F."/>
            <person name="Wang Q."/>
            <person name="Zhang B."/>
            <person name="Ji P."/>
            <person name="Bell-Sakyi L."/>
            <person name="Cui X.M."/>
            <person name="Yuan T.T."/>
            <person name="Jiang B.G."/>
            <person name="Yang W.F."/>
            <person name="Lam T.T."/>
            <person name="Chang Q.C."/>
            <person name="Ding S.J."/>
            <person name="Wang X.J."/>
            <person name="Zhu J.G."/>
            <person name="Ruan X.D."/>
            <person name="Zhao L."/>
            <person name="Wei J.T."/>
            <person name="Ye R.Z."/>
            <person name="Que T.C."/>
            <person name="Du C.H."/>
            <person name="Zhou Y.H."/>
            <person name="Cheng J.X."/>
            <person name="Dai P.F."/>
            <person name="Guo W.B."/>
            <person name="Han X.H."/>
            <person name="Huang E.J."/>
            <person name="Li L.F."/>
            <person name="Wei W."/>
            <person name="Gao Y.C."/>
            <person name="Liu J.Z."/>
            <person name="Shao H.Z."/>
            <person name="Wang X."/>
            <person name="Wang C.C."/>
            <person name="Yang T.C."/>
            <person name="Huo Q.B."/>
            <person name="Li W."/>
            <person name="Chen H.Y."/>
            <person name="Chen S.E."/>
            <person name="Zhou L.G."/>
            <person name="Ni X.B."/>
            <person name="Tian J.H."/>
            <person name="Sheng Y."/>
            <person name="Liu T."/>
            <person name="Pan Y.S."/>
            <person name="Xia L.Y."/>
            <person name="Li J."/>
            <person name="Zhao F."/>
            <person name="Cao W.C."/>
        </authorList>
    </citation>
    <scope>NUCLEOTIDE SEQUENCE</scope>
    <source>
        <strain evidence="3">Rsan-2018</strain>
    </source>
</reference>
<feature type="compositionally biased region" description="Polar residues" evidence="1">
    <location>
        <begin position="12"/>
        <end position="24"/>
    </location>
</feature>
<gene>
    <name evidence="3" type="ORF">HPB52_011607</name>
</gene>
<keyword evidence="4" id="KW-1185">Reference proteome</keyword>
<keyword evidence="2" id="KW-0472">Membrane</keyword>
<protein>
    <recommendedName>
        <fullName evidence="5">BPTI/Kunitz inhibitor domain-containing protein</fullName>
    </recommendedName>
</protein>
<comment type="caution">
    <text evidence="3">The sequence shown here is derived from an EMBL/GenBank/DDBJ whole genome shotgun (WGS) entry which is preliminary data.</text>
</comment>
<name>A0A9D4PZF6_RHISA</name>
<dbReference type="GO" id="GO:0004867">
    <property type="term" value="F:serine-type endopeptidase inhibitor activity"/>
    <property type="evidence" value="ECO:0007669"/>
    <property type="project" value="InterPro"/>
</dbReference>
<accession>A0A9D4PZF6</accession>
<feature type="region of interest" description="Disordered" evidence="1">
    <location>
        <begin position="1"/>
        <end position="92"/>
    </location>
</feature>
<evidence type="ECO:0000313" key="4">
    <source>
        <dbReference type="Proteomes" id="UP000821837"/>
    </source>
</evidence>
<sequence length="311" mass="34168">MLGEGRDRSASAVPSSCESGSNAFDSDWESDSSSTTSQLSNRDDSEIESAQSDSSDDVECEPRIDGGLNADSPSPNSSLDSPISSEDEDDVECEARVDNNSQADELAVRFFTEQASTEQLLWTSSETLLEEDDTRSERNRSLPYVLIALVSGLLMVTAGTVLLNAKPTPDFSRQPNATYAGRRSPVHSVVASGRIAPALQAPREPTKAVGGASKNRGPPTFKRRMTESSSDSEERHLCDAVFYSYCPKPRSEFVFDPVMRTCIQTRDHEVELCNQSPNRFYTRADCYSSCVKTERPPGKCFDRPAFAKCQR</sequence>
<feature type="compositionally biased region" description="Low complexity" evidence="1">
    <location>
        <begin position="31"/>
        <end position="40"/>
    </location>
</feature>
<organism evidence="3 4">
    <name type="scientific">Rhipicephalus sanguineus</name>
    <name type="common">Brown dog tick</name>
    <name type="synonym">Ixodes sanguineus</name>
    <dbReference type="NCBI Taxonomy" id="34632"/>
    <lineage>
        <taxon>Eukaryota</taxon>
        <taxon>Metazoa</taxon>
        <taxon>Ecdysozoa</taxon>
        <taxon>Arthropoda</taxon>
        <taxon>Chelicerata</taxon>
        <taxon>Arachnida</taxon>
        <taxon>Acari</taxon>
        <taxon>Parasitiformes</taxon>
        <taxon>Ixodida</taxon>
        <taxon>Ixodoidea</taxon>
        <taxon>Ixodidae</taxon>
        <taxon>Rhipicephalinae</taxon>
        <taxon>Rhipicephalus</taxon>
        <taxon>Rhipicephalus</taxon>
    </lineage>
</organism>
<dbReference type="AlphaFoldDB" id="A0A9D4PZF6"/>
<dbReference type="SUPFAM" id="SSF57362">
    <property type="entry name" value="BPTI-like"/>
    <property type="match status" value="1"/>
</dbReference>
<keyword evidence="2" id="KW-1133">Transmembrane helix</keyword>
<evidence type="ECO:0000256" key="1">
    <source>
        <dbReference type="SAM" id="MobiDB-lite"/>
    </source>
</evidence>